<comment type="caution">
    <text evidence="1">The sequence shown here is derived from an EMBL/GenBank/DDBJ whole genome shotgun (WGS) entry which is preliminary data.</text>
</comment>
<name>A0A4R6RS57_LABRH</name>
<proteinExistence type="predicted"/>
<sequence length="444" mass="48343">MSTPDPWFGASPIAPPAVPAPVVRRMLLAATRDLGWPYQPYLPAAPMALPRSSYAELFRATAALLDLVRRTALAVATSTEGRLAAYCMPDSERQLFVADQVVEERYADCVARPDVVIGPDGPQFLEFNVSGALGGPMESRCRLEVWRALYADEDGRLPFSHPDPFAVRAEMFRNLCVEQGVAPRVALVGSARDQGVESTRYFDLEVDYLNNHGMTARFFEPEDLHEAWDCPPQLRYGLGLRNFTIPDWLDNGIDTAPVQAALDHGCLLVGTQTSTFLSSKLTMGLVSEGQPWMSSAERALVEKYLPWTRVLGHRRSTWGDRKVDLVEFAVAHQESLVLKEGLGMSGQQVRIGRLVPQAEWEASVVAAAETGTSIVQEFVTPRSCRLPVIADDATEPHEVDVAPVLGPLVFGGRAAGVFARFYGDGTAGVVSMGSNASDNAVVVV</sequence>
<accession>A0A4R6RS57</accession>
<gene>
    <name evidence="1" type="ORF">EV186_11230</name>
</gene>
<reference evidence="1 2" key="1">
    <citation type="submission" date="2019-03" db="EMBL/GenBank/DDBJ databases">
        <title>Genomic Encyclopedia of Type Strains, Phase IV (KMG-IV): sequencing the most valuable type-strain genomes for metagenomic binning, comparative biology and taxonomic classification.</title>
        <authorList>
            <person name="Goeker M."/>
        </authorList>
    </citation>
    <scope>NUCLEOTIDE SEQUENCE [LARGE SCALE GENOMIC DNA]</scope>
    <source>
        <strain evidence="1 2">DSM 45361</strain>
    </source>
</reference>
<evidence type="ECO:0000313" key="1">
    <source>
        <dbReference type="EMBL" id="TDP89630.1"/>
    </source>
</evidence>
<keyword evidence="2" id="KW-1185">Reference proteome</keyword>
<organism evidence="1 2">
    <name type="scientific">Labedaea rhizosphaerae</name>
    <dbReference type="NCBI Taxonomy" id="598644"/>
    <lineage>
        <taxon>Bacteria</taxon>
        <taxon>Bacillati</taxon>
        <taxon>Actinomycetota</taxon>
        <taxon>Actinomycetes</taxon>
        <taxon>Pseudonocardiales</taxon>
        <taxon>Pseudonocardiaceae</taxon>
        <taxon>Labedaea</taxon>
    </lineage>
</organism>
<dbReference type="OrthoDB" id="5486793at2"/>
<evidence type="ECO:0000313" key="2">
    <source>
        <dbReference type="Proteomes" id="UP000295444"/>
    </source>
</evidence>
<dbReference type="EMBL" id="SNXZ01000012">
    <property type="protein sequence ID" value="TDP89630.1"/>
    <property type="molecule type" value="Genomic_DNA"/>
</dbReference>
<evidence type="ECO:0008006" key="3">
    <source>
        <dbReference type="Google" id="ProtNLM"/>
    </source>
</evidence>
<dbReference type="AlphaFoldDB" id="A0A4R6RS57"/>
<dbReference type="Proteomes" id="UP000295444">
    <property type="component" value="Unassembled WGS sequence"/>
</dbReference>
<dbReference type="SUPFAM" id="SSF56059">
    <property type="entry name" value="Glutathione synthetase ATP-binding domain-like"/>
    <property type="match status" value="1"/>
</dbReference>
<protein>
    <recommendedName>
        <fullName evidence="3">Circularly permuted ATP-grasp superfamily protein</fullName>
    </recommendedName>
</protein>
<dbReference type="RefSeq" id="WP_133854329.1">
    <property type="nucleotide sequence ID" value="NZ_SNXZ01000012.1"/>
</dbReference>